<protein>
    <submittedName>
        <fullName evidence="2">Uncharacterized protein</fullName>
    </submittedName>
</protein>
<accession>A0ABR2N159</accession>
<sequence>MSSARNKAVAAFLTAEHKRSKITQSELDDFFTRHMGDSEIIARLLEDDERINTAHHNLVTIPIDHFSFGFAFPPLIELIKILDFYGVVLDQLSLNTVTSIMSFIIYLRKEQVTFTMNLFRNFFVTQSITTDKGVNKVFRGVLYFGSTGMKVVNLPNKVSRWSERYLMFEGNLQLLPFKPQVRPSNTFQPNSLGEVEEDIVKFLANERLDVKHYISPLQPVTDLPVEERRRMERTCPGGRTLRAQKIIKSCPVCPYDISDFLQNPQEKHVNGKNSQTDAYEERTGVQSLIEDSRLDNDSIEKLEGKRPRSVSPKRAVNGNKTKGRFGSNSHPRKTSKNKDGSGRLRAGLGDPCCSANWHVVCGGSIPPNEAPFGTVIESVSTTVMNCRSSTPDLI</sequence>
<dbReference type="Proteomes" id="UP001412067">
    <property type="component" value="Unassembled WGS sequence"/>
</dbReference>
<proteinExistence type="predicted"/>
<gene>
    <name evidence="2" type="ORF">KSP40_PGU007500</name>
</gene>
<reference evidence="2 3" key="1">
    <citation type="journal article" date="2022" name="Nat. Plants">
        <title>Genomes of leafy and leafless Platanthera orchids illuminate the evolution of mycoheterotrophy.</title>
        <authorList>
            <person name="Li M.H."/>
            <person name="Liu K.W."/>
            <person name="Li Z."/>
            <person name="Lu H.C."/>
            <person name="Ye Q.L."/>
            <person name="Zhang D."/>
            <person name="Wang J.Y."/>
            <person name="Li Y.F."/>
            <person name="Zhong Z.M."/>
            <person name="Liu X."/>
            <person name="Yu X."/>
            <person name="Liu D.K."/>
            <person name="Tu X.D."/>
            <person name="Liu B."/>
            <person name="Hao Y."/>
            <person name="Liao X.Y."/>
            <person name="Jiang Y.T."/>
            <person name="Sun W.H."/>
            <person name="Chen J."/>
            <person name="Chen Y.Q."/>
            <person name="Ai Y."/>
            <person name="Zhai J.W."/>
            <person name="Wu S.S."/>
            <person name="Zhou Z."/>
            <person name="Hsiao Y.Y."/>
            <person name="Wu W.L."/>
            <person name="Chen Y.Y."/>
            <person name="Lin Y.F."/>
            <person name="Hsu J.L."/>
            <person name="Li C.Y."/>
            <person name="Wang Z.W."/>
            <person name="Zhao X."/>
            <person name="Zhong W.Y."/>
            <person name="Ma X.K."/>
            <person name="Ma L."/>
            <person name="Huang J."/>
            <person name="Chen G.Z."/>
            <person name="Huang M.Z."/>
            <person name="Huang L."/>
            <person name="Peng D.H."/>
            <person name="Luo Y.B."/>
            <person name="Zou S.Q."/>
            <person name="Chen S.P."/>
            <person name="Lan S."/>
            <person name="Tsai W.C."/>
            <person name="Van de Peer Y."/>
            <person name="Liu Z.J."/>
        </authorList>
    </citation>
    <scope>NUCLEOTIDE SEQUENCE [LARGE SCALE GENOMIC DNA]</scope>
    <source>
        <strain evidence="2">Lor288</strain>
    </source>
</reference>
<evidence type="ECO:0000313" key="2">
    <source>
        <dbReference type="EMBL" id="KAK8969873.1"/>
    </source>
</evidence>
<name>A0ABR2N159_9ASPA</name>
<comment type="caution">
    <text evidence="2">The sequence shown here is derived from an EMBL/GenBank/DDBJ whole genome shotgun (WGS) entry which is preliminary data.</text>
</comment>
<evidence type="ECO:0000256" key="1">
    <source>
        <dbReference type="SAM" id="MobiDB-lite"/>
    </source>
</evidence>
<dbReference type="EMBL" id="JBBWWR010000002">
    <property type="protein sequence ID" value="KAK8969873.1"/>
    <property type="molecule type" value="Genomic_DNA"/>
</dbReference>
<evidence type="ECO:0000313" key="3">
    <source>
        <dbReference type="Proteomes" id="UP001412067"/>
    </source>
</evidence>
<feature type="region of interest" description="Disordered" evidence="1">
    <location>
        <begin position="266"/>
        <end position="343"/>
    </location>
</feature>
<organism evidence="2 3">
    <name type="scientific">Platanthera guangdongensis</name>
    <dbReference type="NCBI Taxonomy" id="2320717"/>
    <lineage>
        <taxon>Eukaryota</taxon>
        <taxon>Viridiplantae</taxon>
        <taxon>Streptophyta</taxon>
        <taxon>Embryophyta</taxon>
        <taxon>Tracheophyta</taxon>
        <taxon>Spermatophyta</taxon>
        <taxon>Magnoliopsida</taxon>
        <taxon>Liliopsida</taxon>
        <taxon>Asparagales</taxon>
        <taxon>Orchidaceae</taxon>
        <taxon>Orchidoideae</taxon>
        <taxon>Orchideae</taxon>
        <taxon>Orchidinae</taxon>
        <taxon>Platanthera</taxon>
    </lineage>
</organism>
<keyword evidence="3" id="KW-1185">Reference proteome</keyword>
<feature type="compositionally biased region" description="Basic and acidic residues" evidence="1">
    <location>
        <begin position="290"/>
        <end position="306"/>
    </location>
</feature>